<keyword evidence="7" id="KW-1185">Reference proteome</keyword>
<dbReference type="EMBL" id="PVTX01000005">
    <property type="protein sequence ID" value="PRZ07020.1"/>
    <property type="molecule type" value="Genomic_DNA"/>
</dbReference>
<sequence length="360" mass="39805">MVTARENGRMPRVPPPPDSPPPGSLPPGSPPPDPPPRRGPRKHVPPLPVRDGLNPTRLVLPHDAATVARHRTAFDYLLARFPDDAVRLREKVAAGEVVTGGGTVVTPSTPYEPRGFLYLYRDPPSGEPEAPGLAEIEVLHRDEDLLVVDKPHLVATMPRGRWVTRTVLTHLRRSLDLPDLVPAHRLDRPTAGVLVLTVRPAVRGPYQLVFQERRAEKVYEAVAPLPPADGGAHDGGHDGEQGFPRTVRSCIVKRRGVVRAEEVPGEPNAESWIDLVARDDGRGLGLYRLRPRTGKSHQLRLHMASLGLPLLHDPFWPELRPDAPDDPERPLQLLARSLAFDDPLTGEPRLFTSRRALSEW</sequence>
<dbReference type="PANTHER" id="PTHR21600">
    <property type="entry name" value="MITOCHONDRIAL RNA PSEUDOURIDINE SYNTHASE"/>
    <property type="match status" value="1"/>
</dbReference>
<dbReference type="Proteomes" id="UP000239895">
    <property type="component" value="Unassembled WGS sequence"/>
</dbReference>
<comment type="catalytic activity">
    <reaction evidence="1">
        <text>a uridine in RNA = a pseudouridine in RNA</text>
        <dbReference type="Rhea" id="RHEA:48348"/>
        <dbReference type="Rhea" id="RHEA-COMP:12068"/>
        <dbReference type="Rhea" id="RHEA-COMP:12069"/>
        <dbReference type="ChEBI" id="CHEBI:65314"/>
        <dbReference type="ChEBI" id="CHEBI:65315"/>
    </reaction>
</comment>
<dbReference type="Gene3D" id="3.30.2350.10">
    <property type="entry name" value="Pseudouridine synthase"/>
    <property type="match status" value="1"/>
</dbReference>
<comment type="caution">
    <text evidence="6">The sequence shown here is derived from an EMBL/GenBank/DDBJ whole genome shotgun (WGS) entry which is preliminary data.</text>
</comment>
<evidence type="ECO:0000256" key="3">
    <source>
        <dbReference type="ARBA" id="ARBA00033164"/>
    </source>
</evidence>
<gene>
    <name evidence="6" type="ORF">BCL65_105161</name>
</gene>
<dbReference type="Pfam" id="PF00849">
    <property type="entry name" value="PseudoU_synth_2"/>
    <property type="match status" value="1"/>
</dbReference>
<dbReference type="InterPro" id="IPR006145">
    <property type="entry name" value="PsdUridine_synth_RsuA/RluA"/>
</dbReference>
<dbReference type="InterPro" id="IPR020103">
    <property type="entry name" value="PsdUridine_synth_cat_dom_sf"/>
</dbReference>
<protein>
    <recommendedName>
        <fullName evidence="2">RNA pseudouridylate synthase</fullName>
    </recommendedName>
    <alternativeName>
        <fullName evidence="3">RNA-uridine isomerase</fullName>
    </alternativeName>
</protein>
<reference evidence="6 7" key="1">
    <citation type="submission" date="2018-03" db="EMBL/GenBank/DDBJ databases">
        <title>Comparative analysis of microorganisms from saline springs in Andes Mountain Range, Colombia.</title>
        <authorList>
            <person name="Rubin E."/>
        </authorList>
    </citation>
    <scope>NUCLEOTIDE SEQUENCE [LARGE SCALE GENOMIC DNA]</scope>
    <source>
        <strain evidence="6 7">CG 23</strain>
    </source>
</reference>
<feature type="region of interest" description="Disordered" evidence="4">
    <location>
        <begin position="1"/>
        <end position="56"/>
    </location>
</feature>
<evidence type="ECO:0000256" key="1">
    <source>
        <dbReference type="ARBA" id="ARBA00000073"/>
    </source>
</evidence>
<dbReference type="PANTHER" id="PTHR21600:SF84">
    <property type="entry name" value="PSEUDOURIDINE SYNTHASE RSUA_RLUA-LIKE DOMAIN-CONTAINING PROTEIN"/>
    <property type="match status" value="1"/>
</dbReference>
<proteinExistence type="predicted"/>
<feature type="compositionally biased region" description="Pro residues" evidence="4">
    <location>
        <begin position="12"/>
        <end position="34"/>
    </location>
</feature>
<name>A0ABX5EGT1_9MICO</name>
<evidence type="ECO:0000313" key="7">
    <source>
        <dbReference type="Proteomes" id="UP000239895"/>
    </source>
</evidence>
<feature type="domain" description="Pseudouridine synthase RsuA/RluA-like" evidence="5">
    <location>
        <begin position="144"/>
        <end position="305"/>
    </location>
</feature>
<evidence type="ECO:0000256" key="2">
    <source>
        <dbReference type="ARBA" id="ARBA00031870"/>
    </source>
</evidence>
<evidence type="ECO:0000256" key="4">
    <source>
        <dbReference type="SAM" id="MobiDB-lite"/>
    </source>
</evidence>
<organism evidence="6 7">
    <name type="scientific">Isoptericola halotolerans</name>
    <dbReference type="NCBI Taxonomy" id="300560"/>
    <lineage>
        <taxon>Bacteria</taxon>
        <taxon>Bacillati</taxon>
        <taxon>Actinomycetota</taxon>
        <taxon>Actinomycetes</taxon>
        <taxon>Micrococcales</taxon>
        <taxon>Promicromonosporaceae</taxon>
        <taxon>Isoptericola</taxon>
    </lineage>
</organism>
<dbReference type="InterPro" id="IPR050188">
    <property type="entry name" value="RluA_PseudoU_synthase"/>
</dbReference>
<evidence type="ECO:0000313" key="6">
    <source>
        <dbReference type="EMBL" id="PRZ07020.1"/>
    </source>
</evidence>
<dbReference type="SUPFAM" id="SSF55120">
    <property type="entry name" value="Pseudouridine synthase"/>
    <property type="match status" value="1"/>
</dbReference>
<accession>A0ABX5EGT1</accession>
<evidence type="ECO:0000259" key="5">
    <source>
        <dbReference type="Pfam" id="PF00849"/>
    </source>
</evidence>